<evidence type="ECO:0000256" key="3">
    <source>
        <dbReference type="ARBA" id="ARBA00022692"/>
    </source>
</evidence>
<keyword evidence="14" id="KW-1185">Reference proteome</keyword>
<keyword evidence="3 9" id="KW-0812">Transmembrane</keyword>
<evidence type="ECO:0000259" key="12">
    <source>
        <dbReference type="PROSITE" id="PS50262"/>
    </source>
</evidence>
<organism evidence="13 14">
    <name type="scientific">Littorina saxatilis</name>
    <dbReference type="NCBI Taxonomy" id="31220"/>
    <lineage>
        <taxon>Eukaryota</taxon>
        <taxon>Metazoa</taxon>
        <taxon>Spiralia</taxon>
        <taxon>Lophotrochozoa</taxon>
        <taxon>Mollusca</taxon>
        <taxon>Gastropoda</taxon>
        <taxon>Caenogastropoda</taxon>
        <taxon>Littorinimorpha</taxon>
        <taxon>Littorinoidea</taxon>
        <taxon>Littorinidae</taxon>
        <taxon>Littorina</taxon>
    </lineage>
</organism>
<reference evidence="13 14" key="1">
    <citation type="submission" date="2024-02" db="EMBL/GenBank/DDBJ databases">
        <title>Chromosome-scale genome assembly of the rough periwinkle Littorina saxatilis.</title>
        <authorList>
            <person name="De Jode A."/>
            <person name="Faria R."/>
            <person name="Formenti G."/>
            <person name="Sims Y."/>
            <person name="Smith T.P."/>
            <person name="Tracey A."/>
            <person name="Wood J.M.D."/>
            <person name="Zagrodzka Z.B."/>
            <person name="Johannesson K."/>
            <person name="Butlin R.K."/>
            <person name="Leder E.H."/>
        </authorList>
    </citation>
    <scope>NUCLEOTIDE SEQUENCE [LARGE SCALE GENOMIC DNA]</scope>
    <source>
        <strain evidence="13">Snail1</strain>
        <tissue evidence="13">Muscle</tissue>
    </source>
</reference>
<keyword evidence="5 9" id="KW-0297">G-protein coupled receptor</keyword>
<protein>
    <recommendedName>
        <fullName evidence="12">G-protein coupled receptors family 1 profile domain-containing protein</fullName>
    </recommendedName>
</protein>
<keyword evidence="8 9" id="KW-0807">Transducer</keyword>
<evidence type="ECO:0000256" key="2">
    <source>
        <dbReference type="ARBA" id="ARBA00010663"/>
    </source>
</evidence>
<comment type="similarity">
    <text evidence="2 9">Belongs to the G-protein coupled receptor 1 family.</text>
</comment>
<feature type="transmembrane region" description="Helical" evidence="11">
    <location>
        <begin position="301"/>
        <end position="323"/>
    </location>
</feature>
<evidence type="ECO:0000256" key="4">
    <source>
        <dbReference type="ARBA" id="ARBA00022989"/>
    </source>
</evidence>
<accession>A0AAN9BPY7</accession>
<feature type="transmembrane region" description="Helical" evidence="11">
    <location>
        <begin position="245"/>
        <end position="267"/>
    </location>
</feature>
<feature type="domain" description="G-protein coupled receptors family 1 profile" evidence="12">
    <location>
        <begin position="91"/>
        <end position="364"/>
    </location>
</feature>
<evidence type="ECO:0000256" key="8">
    <source>
        <dbReference type="ARBA" id="ARBA00023224"/>
    </source>
</evidence>
<dbReference type="AlphaFoldDB" id="A0AAN9BPY7"/>
<dbReference type="PROSITE" id="PS00237">
    <property type="entry name" value="G_PROTEIN_RECEP_F1_1"/>
    <property type="match status" value="1"/>
</dbReference>
<evidence type="ECO:0000256" key="6">
    <source>
        <dbReference type="ARBA" id="ARBA00023136"/>
    </source>
</evidence>
<dbReference type="PRINTS" id="PR01012">
    <property type="entry name" value="NRPEPTIDEYR"/>
</dbReference>
<evidence type="ECO:0000256" key="11">
    <source>
        <dbReference type="SAM" id="Phobius"/>
    </source>
</evidence>
<keyword evidence="7 9" id="KW-0675">Receptor</keyword>
<dbReference type="Pfam" id="PF00001">
    <property type="entry name" value="7tm_1"/>
    <property type="match status" value="1"/>
</dbReference>
<dbReference type="PROSITE" id="PS50262">
    <property type="entry name" value="G_PROTEIN_RECEP_F1_2"/>
    <property type="match status" value="1"/>
</dbReference>
<comment type="subcellular location">
    <subcellularLocation>
        <location evidence="1">Membrane</location>
        <topology evidence="1">Multi-pass membrane protein</topology>
    </subcellularLocation>
</comment>
<feature type="compositionally biased region" description="Basic and acidic residues" evidence="10">
    <location>
        <begin position="394"/>
        <end position="408"/>
    </location>
</feature>
<dbReference type="CDD" id="cd15203">
    <property type="entry name" value="7tmA_NPYR-like"/>
    <property type="match status" value="1"/>
</dbReference>
<keyword evidence="6 11" id="KW-0472">Membrane</keyword>
<dbReference type="GO" id="GO:0016020">
    <property type="term" value="C:membrane"/>
    <property type="evidence" value="ECO:0007669"/>
    <property type="project" value="UniProtKB-SubCell"/>
</dbReference>
<dbReference type="PANTHER" id="PTHR24235">
    <property type="entry name" value="NEUROPEPTIDE Y RECEPTOR"/>
    <property type="match status" value="1"/>
</dbReference>
<evidence type="ECO:0000313" key="14">
    <source>
        <dbReference type="Proteomes" id="UP001374579"/>
    </source>
</evidence>
<dbReference type="SMART" id="SM01381">
    <property type="entry name" value="7TM_GPCR_Srsx"/>
    <property type="match status" value="1"/>
</dbReference>
<feature type="transmembrane region" description="Helical" evidence="11">
    <location>
        <begin position="191"/>
        <end position="215"/>
    </location>
</feature>
<name>A0AAN9BPY7_9CAEN</name>
<dbReference type="GO" id="GO:0004983">
    <property type="term" value="F:neuropeptide Y receptor activity"/>
    <property type="evidence" value="ECO:0007669"/>
    <property type="project" value="InterPro"/>
</dbReference>
<dbReference type="Proteomes" id="UP001374579">
    <property type="component" value="Unassembled WGS sequence"/>
</dbReference>
<feature type="transmembrane region" description="Helical" evidence="11">
    <location>
        <begin position="74"/>
        <end position="100"/>
    </location>
</feature>
<dbReference type="EMBL" id="JBAMIC010000003">
    <property type="protein sequence ID" value="KAK7109101.1"/>
    <property type="molecule type" value="Genomic_DNA"/>
</dbReference>
<dbReference type="PANTHER" id="PTHR24235:SF12">
    <property type="entry name" value="G-PROTEIN COUPLED RECEPTORS FAMILY 1 PROFILE DOMAIN-CONTAINING PROTEIN"/>
    <property type="match status" value="1"/>
</dbReference>
<gene>
    <name evidence="13" type="ORF">V1264_013206</name>
</gene>
<sequence length="420" mass="47359">MNNTNDSFTSIFRALTSGQLSYDDDNTNVANMTSEGGGWEGAAFNLSSDESRLLLARIAEEYQNQTHWFPTSTVVALVISYCVVIALGLVGNILVVVVMLRRKDLQTSRNFYILNLSVCDILMSSVCMPFSLVKYTVKRWMLGDAMCRIVPALATVDVFVSTFTIIAIATDRYRSIVHASNQHSRHHGYHAPVKVIISIVVIWLVSIGLAAPLFIFHELSSESVLGKQVFHTCIEVFPHDRFREIYSIFVTLVQYLTPTAVISCLHARICSFLRRRIHDSPTSESQYRRSQREMKRHRKNLVLLSSIAISFSIAWLPLTLLNITADWTHDNSIFGLFSEEQFYLAHAICLLIAMSSSAVNPILYGWYNTNFRNAFLEILCLKRDANPETSSLKGDQDGSGKREGKYDTFNKTPSQQSGSR</sequence>
<comment type="caution">
    <text evidence="13">The sequence shown here is derived from an EMBL/GenBank/DDBJ whole genome shotgun (WGS) entry which is preliminary data.</text>
</comment>
<dbReference type="InterPro" id="IPR017452">
    <property type="entry name" value="GPCR_Rhodpsn_7TM"/>
</dbReference>
<evidence type="ECO:0000256" key="9">
    <source>
        <dbReference type="RuleBase" id="RU000688"/>
    </source>
</evidence>
<dbReference type="InterPro" id="IPR000276">
    <property type="entry name" value="GPCR_Rhodpsn"/>
</dbReference>
<keyword evidence="4 11" id="KW-1133">Transmembrane helix</keyword>
<dbReference type="SUPFAM" id="SSF81321">
    <property type="entry name" value="Family A G protein-coupled receptor-like"/>
    <property type="match status" value="1"/>
</dbReference>
<evidence type="ECO:0000256" key="5">
    <source>
        <dbReference type="ARBA" id="ARBA00023040"/>
    </source>
</evidence>
<feature type="transmembrane region" description="Helical" evidence="11">
    <location>
        <begin position="343"/>
        <end position="367"/>
    </location>
</feature>
<feature type="transmembrane region" description="Helical" evidence="11">
    <location>
        <begin position="149"/>
        <end position="170"/>
    </location>
</feature>
<dbReference type="Gene3D" id="1.20.1070.10">
    <property type="entry name" value="Rhodopsin 7-helix transmembrane proteins"/>
    <property type="match status" value="1"/>
</dbReference>
<feature type="compositionally biased region" description="Polar residues" evidence="10">
    <location>
        <begin position="409"/>
        <end position="420"/>
    </location>
</feature>
<dbReference type="InterPro" id="IPR000611">
    <property type="entry name" value="NPY_rcpt"/>
</dbReference>
<evidence type="ECO:0000256" key="1">
    <source>
        <dbReference type="ARBA" id="ARBA00004141"/>
    </source>
</evidence>
<evidence type="ECO:0000313" key="13">
    <source>
        <dbReference type="EMBL" id="KAK7109101.1"/>
    </source>
</evidence>
<feature type="transmembrane region" description="Helical" evidence="11">
    <location>
        <begin position="112"/>
        <end position="137"/>
    </location>
</feature>
<proteinExistence type="inferred from homology"/>
<evidence type="ECO:0000256" key="7">
    <source>
        <dbReference type="ARBA" id="ARBA00023170"/>
    </source>
</evidence>
<feature type="region of interest" description="Disordered" evidence="10">
    <location>
        <begin position="387"/>
        <end position="420"/>
    </location>
</feature>
<evidence type="ECO:0000256" key="10">
    <source>
        <dbReference type="SAM" id="MobiDB-lite"/>
    </source>
</evidence>
<dbReference type="PRINTS" id="PR00237">
    <property type="entry name" value="GPCRRHODOPSN"/>
</dbReference>